<protein>
    <submittedName>
        <fullName evidence="1">Uncharacterized protein</fullName>
    </submittedName>
</protein>
<comment type="caution">
    <text evidence="1">The sequence shown here is derived from an EMBL/GenBank/DDBJ whole genome shotgun (WGS) entry which is preliminary data.</text>
</comment>
<reference evidence="1" key="1">
    <citation type="submission" date="2020-12" db="EMBL/GenBank/DDBJ databases">
        <title>Metabolic potential, ecology and presence of endohyphal bacteria is reflected in genomic diversity of Mucoromycotina.</title>
        <authorList>
            <person name="Muszewska A."/>
            <person name="Okrasinska A."/>
            <person name="Steczkiewicz K."/>
            <person name="Drgas O."/>
            <person name="Orlowska M."/>
            <person name="Perlinska-Lenart U."/>
            <person name="Aleksandrzak-Piekarczyk T."/>
            <person name="Szatraj K."/>
            <person name="Zielenkiewicz U."/>
            <person name="Pilsyk S."/>
            <person name="Malc E."/>
            <person name="Mieczkowski P."/>
            <person name="Kruszewska J.S."/>
            <person name="Biernat P."/>
            <person name="Pawlowska J."/>
        </authorList>
    </citation>
    <scope>NUCLEOTIDE SEQUENCE</scope>
    <source>
        <strain evidence="1">CBS 226.32</strain>
    </source>
</reference>
<organism evidence="1 2">
    <name type="scientific">Mucor plumbeus</name>
    <dbReference type="NCBI Taxonomy" id="97098"/>
    <lineage>
        <taxon>Eukaryota</taxon>
        <taxon>Fungi</taxon>
        <taxon>Fungi incertae sedis</taxon>
        <taxon>Mucoromycota</taxon>
        <taxon>Mucoromycotina</taxon>
        <taxon>Mucoromycetes</taxon>
        <taxon>Mucorales</taxon>
        <taxon>Mucorineae</taxon>
        <taxon>Mucoraceae</taxon>
        <taxon>Mucor</taxon>
    </lineage>
</organism>
<name>A0A8H7R884_9FUNG</name>
<keyword evidence="2" id="KW-1185">Reference proteome</keyword>
<sequence length="66" mass="7555">MKMDLQLIAIPVSKSISDNGYGEFAKLAFEPKFYKNKRKVVVASKALLNNIIIKNQTTNYEDMYIP</sequence>
<dbReference type="EMBL" id="JAEPRC010000148">
    <property type="protein sequence ID" value="KAG2206459.1"/>
    <property type="molecule type" value="Genomic_DNA"/>
</dbReference>
<evidence type="ECO:0000313" key="2">
    <source>
        <dbReference type="Proteomes" id="UP000650833"/>
    </source>
</evidence>
<evidence type="ECO:0000313" key="1">
    <source>
        <dbReference type="EMBL" id="KAG2206459.1"/>
    </source>
</evidence>
<gene>
    <name evidence="1" type="ORF">INT46_001760</name>
</gene>
<dbReference type="AlphaFoldDB" id="A0A8H7R884"/>
<proteinExistence type="predicted"/>
<accession>A0A8H7R884</accession>
<dbReference type="Proteomes" id="UP000650833">
    <property type="component" value="Unassembled WGS sequence"/>
</dbReference>